<name>A0A0N9ZMI1_9RHOB</name>
<dbReference type="InterPro" id="IPR021938">
    <property type="entry name" value="DUF3553"/>
</dbReference>
<evidence type="ECO:0000313" key="1">
    <source>
        <dbReference type="EMBL" id="ALI54513.1"/>
    </source>
</evidence>
<reference evidence="1 2" key="1">
    <citation type="submission" date="2015-05" db="EMBL/GenBank/DDBJ databases">
        <authorList>
            <person name="Wang D.B."/>
            <person name="Wang M."/>
        </authorList>
    </citation>
    <scope>NUCLEOTIDE SEQUENCE [LARGE SCALE GENOMIC DNA]</scope>
    <source>
        <strain evidence="1 2">IMCC 12053</strain>
    </source>
</reference>
<dbReference type="EMBL" id="CP012023">
    <property type="protein sequence ID" value="ALI54513.1"/>
    <property type="molecule type" value="Genomic_DNA"/>
</dbReference>
<proteinExistence type="predicted"/>
<dbReference type="STRING" id="1397108.IMCC12053_565"/>
<keyword evidence="2" id="KW-1185">Reference proteome</keyword>
<dbReference type="AlphaFoldDB" id="A0A0N9ZMI1"/>
<protein>
    <submittedName>
        <fullName evidence="1">Uncharacterized protein</fullName>
    </submittedName>
</protein>
<gene>
    <name evidence="1" type="ORF">IMCC12053_565</name>
</gene>
<sequence length="61" mass="6723">MKDDMNAMLEPGQLVRHPTQAAWGTGQVQSNINGKLTVMFLHEGKVVIDSTRIALVAVFEK</sequence>
<dbReference type="KEGG" id="cmar:IMCC12053_565"/>
<dbReference type="Pfam" id="PF12073">
    <property type="entry name" value="DUF3553"/>
    <property type="match status" value="1"/>
</dbReference>
<dbReference type="Proteomes" id="UP000064920">
    <property type="component" value="Chromosome"/>
</dbReference>
<organism evidence="1 2">
    <name type="scientific">Celeribacter marinus</name>
    <dbReference type="NCBI Taxonomy" id="1397108"/>
    <lineage>
        <taxon>Bacteria</taxon>
        <taxon>Pseudomonadati</taxon>
        <taxon>Pseudomonadota</taxon>
        <taxon>Alphaproteobacteria</taxon>
        <taxon>Rhodobacterales</taxon>
        <taxon>Roseobacteraceae</taxon>
        <taxon>Celeribacter</taxon>
    </lineage>
</organism>
<dbReference type="OrthoDB" id="7361229at2"/>
<dbReference type="RefSeq" id="WP_062215511.1">
    <property type="nucleotide sequence ID" value="NZ_CP012023.1"/>
</dbReference>
<evidence type="ECO:0000313" key="2">
    <source>
        <dbReference type="Proteomes" id="UP000064920"/>
    </source>
</evidence>
<accession>A0A0N9ZMI1</accession>
<dbReference type="PATRIC" id="fig|1397108.4.peg.583"/>